<evidence type="ECO:0000313" key="1">
    <source>
        <dbReference type="EMBL" id="CUH42123.1"/>
    </source>
</evidence>
<keyword evidence="2" id="KW-1185">Reference proteome</keyword>
<sequence length="39" mass="4485">MPHVTLEFSKGIEQVHDVQAICDQLFACWLNIVNSTLKR</sequence>
<protein>
    <submittedName>
        <fullName evidence="1">Uncharacterized protein</fullName>
    </submittedName>
</protein>
<evidence type="ECO:0000313" key="2">
    <source>
        <dbReference type="Proteomes" id="UP000050786"/>
    </source>
</evidence>
<dbReference type="AlphaFoldDB" id="A0A0P1EKV2"/>
<dbReference type="Proteomes" id="UP000050786">
    <property type="component" value="Unassembled WGS sequence"/>
</dbReference>
<reference evidence="2" key="1">
    <citation type="submission" date="2015-09" db="EMBL/GenBank/DDBJ databases">
        <authorList>
            <person name="Rodrigo-Torres L."/>
            <person name="Arahal D.R."/>
        </authorList>
    </citation>
    <scope>NUCLEOTIDE SEQUENCE [LARGE SCALE GENOMIC DNA]</scope>
    <source>
        <strain evidence="2">CECT 4293</strain>
    </source>
</reference>
<accession>A0A0P1EKV2</accession>
<gene>
    <name evidence="1" type="ORF">RUM4293_01009</name>
</gene>
<name>A0A0P1EKV2_9RHOB</name>
<dbReference type="EMBL" id="CYPS01000011">
    <property type="protein sequence ID" value="CUH42123.1"/>
    <property type="molecule type" value="Genomic_DNA"/>
</dbReference>
<proteinExistence type="predicted"/>
<organism evidence="1 2">
    <name type="scientific">Ruegeria atlantica</name>
    <dbReference type="NCBI Taxonomy" id="81569"/>
    <lineage>
        <taxon>Bacteria</taxon>
        <taxon>Pseudomonadati</taxon>
        <taxon>Pseudomonadota</taxon>
        <taxon>Alphaproteobacteria</taxon>
        <taxon>Rhodobacterales</taxon>
        <taxon>Roseobacteraceae</taxon>
        <taxon>Ruegeria</taxon>
    </lineage>
</organism>